<feature type="non-terminal residue" evidence="2">
    <location>
        <position position="237"/>
    </location>
</feature>
<dbReference type="AlphaFoldDB" id="A0A0F8YFA4"/>
<evidence type="ECO:0000313" key="2">
    <source>
        <dbReference type="EMBL" id="KKK80133.1"/>
    </source>
</evidence>
<protein>
    <recommendedName>
        <fullName evidence="1">DD-carboxypeptidase/endopeptidase Mpg-like N-terminal domain-containing protein</fullName>
    </recommendedName>
</protein>
<feature type="domain" description="DD-carboxypeptidase/endopeptidase Mpg-like N-terminal" evidence="1">
    <location>
        <begin position="97"/>
        <end position="159"/>
    </location>
</feature>
<comment type="caution">
    <text evidence="2">The sequence shown here is derived from an EMBL/GenBank/DDBJ whole genome shotgun (WGS) entry which is preliminary data.</text>
</comment>
<sequence>MRIRVVSAALVGAFSMTAIATLGWWSKEPVPQSIAEATQWAPAAVLEPRLADSVMTVPKTTQVGGARKILNVTLLQPDVTETALPVIEPPLVTWTRQIASGETLDAVLANAGIAAPARAEIALALGVEYDLRRLRPGHEITVISNADGSPKRVELAIDDGVRIETVFGEELLTRVLEPDPEVVIFASEAVVESSISAALDKAKIPARFAVDLAQMLGGTINFRRELSGGERMRLLWR</sequence>
<gene>
    <name evidence="2" type="ORF">LCGC14_2826530</name>
</gene>
<name>A0A0F8YFA4_9ZZZZ</name>
<evidence type="ECO:0000259" key="1">
    <source>
        <dbReference type="Pfam" id="PF22310"/>
    </source>
</evidence>
<reference evidence="2" key="1">
    <citation type="journal article" date="2015" name="Nature">
        <title>Complex archaea that bridge the gap between prokaryotes and eukaryotes.</title>
        <authorList>
            <person name="Spang A."/>
            <person name="Saw J.H."/>
            <person name="Jorgensen S.L."/>
            <person name="Zaremba-Niedzwiedzka K."/>
            <person name="Martijn J."/>
            <person name="Lind A.E."/>
            <person name="van Eijk R."/>
            <person name="Schleper C."/>
            <person name="Guy L."/>
            <person name="Ettema T.J."/>
        </authorList>
    </citation>
    <scope>NUCLEOTIDE SEQUENCE</scope>
</reference>
<organism evidence="2">
    <name type="scientific">marine sediment metagenome</name>
    <dbReference type="NCBI Taxonomy" id="412755"/>
    <lineage>
        <taxon>unclassified sequences</taxon>
        <taxon>metagenomes</taxon>
        <taxon>ecological metagenomes</taxon>
    </lineage>
</organism>
<accession>A0A0F8YFA4</accession>
<dbReference type="InterPro" id="IPR054512">
    <property type="entry name" value="NMB0315-like_N"/>
</dbReference>
<proteinExistence type="predicted"/>
<dbReference type="Gene3D" id="3.10.450.350">
    <property type="match status" value="2"/>
</dbReference>
<dbReference type="Pfam" id="PF22310">
    <property type="entry name" value="NMB0315_dom_I"/>
    <property type="match status" value="1"/>
</dbReference>
<dbReference type="EMBL" id="LAZR01053722">
    <property type="protein sequence ID" value="KKK80133.1"/>
    <property type="molecule type" value="Genomic_DNA"/>
</dbReference>